<feature type="transmembrane region" description="Helical" evidence="2">
    <location>
        <begin position="491"/>
        <end position="509"/>
    </location>
</feature>
<feature type="transmembrane region" description="Helical" evidence="2">
    <location>
        <begin position="727"/>
        <end position="749"/>
    </location>
</feature>
<feature type="transmembrane region" description="Helical" evidence="2">
    <location>
        <begin position="580"/>
        <end position="601"/>
    </location>
</feature>
<evidence type="ECO:0000313" key="4">
    <source>
        <dbReference type="Proteomes" id="UP001597307"/>
    </source>
</evidence>
<keyword evidence="2" id="KW-0472">Membrane</keyword>
<dbReference type="RefSeq" id="WP_377959644.1">
    <property type="nucleotide sequence ID" value="NZ_JBHUGA010000040.1"/>
</dbReference>
<reference evidence="4" key="1">
    <citation type="journal article" date="2019" name="Int. J. Syst. Evol. Microbiol.">
        <title>The Global Catalogue of Microorganisms (GCM) 10K type strain sequencing project: providing services to taxonomists for standard genome sequencing and annotation.</title>
        <authorList>
            <consortium name="The Broad Institute Genomics Platform"/>
            <consortium name="The Broad Institute Genome Sequencing Center for Infectious Disease"/>
            <person name="Wu L."/>
            <person name="Ma J."/>
        </authorList>
    </citation>
    <scope>NUCLEOTIDE SEQUENCE [LARGE SCALE GENOMIC DNA]</scope>
    <source>
        <strain evidence="4">JCM 11496</strain>
    </source>
</reference>
<dbReference type="PANTHER" id="PTHR43685">
    <property type="entry name" value="GLYCOSYLTRANSFERASE"/>
    <property type="match status" value="1"/>
</dbReference>
<gene>
    <name evidence="3" type="ORF">ACFSFX_11245</name>
</gene>
<feature type="transmembrane region" description="Helical" evidence="2">
    <location>
        <begin position="810"/>
        <end position="831"/>
    </location>
</feature>
<dbReference type="EC" id="2.4.-.-" evidence="3"/>
<dbReference type="SUPFAM" id="SSF53448">
    <property type="entry name" value="Nucleotide-diphospho-sugar transferases"/>
    <property type="match status" value="1"/>
</dbReference>
<comment type="caution">
    <text evidence="3">The sequence shown here is derived from an EMBL/GenBank/DDBJ whole genome shotgun (WGS) entry which is preliminary data.</text>
</comment>
<dbReference type="Proteomes" id="UP001597307">
    <property type="component" value="Unassembled WGS sequence"/>
</dbReference>
<keyword evidence="2" id="KW-0812">Transmembrane</keyword>
<feature type="region of interest" description="Disordered" evidence="1">
    <location>
        <begin position="541"/>
        <end position="563"/>
    </location>
</feature>
<feature type="transmembrane region" description="Helical" evidence="2">
    <location>
        <begin position="257"/>
        <end position="278"/>
    </location>
</feature>
<dbReference type="GO" id="GO:0016757">
    <property type="term" value="F:glycosyltransferase activity"/>
    <property type="evidence" value="ECO:0007669"/>
    <property type="project" value="UniProtKB-KW"/>
</dbReference>
<keyword evidence="3" id="KW-0808">Transferase</keyword>
<name>A0ABW4Q913_9MICC</name>
<organism evidence="3 4">
    <name type="scientific">Arthrobacter flavus</name>
    <dbReference type="NCBI Taxonomy" id="95172"/>
    <lineage>
        <taxon>Bacteria</taxon>
        <taxon>Bacillati</taxon>
        <taxon>Actinomycetota</taxon>
        <taxon>Actinomycetes</taxon>
        <taxon>Micrococcales</taxon>
        <taxon>Micrococcaceae</taxon>
        <taxon>Arthrobacter</taxon>
    </lineage>
</organism>
<accession>A0ABW4Q913</accession>
<feature type="transmembrane region" description="Helical" evidence="2">
    <location>
        <begin position="607"/>
        <end position="623"/>
    </location>
</feature>
<proteinExistence type="predicted"/>
<dbReference type="InterPro" id="IPR050834">
    <property type="entry name" value="Glycosyltransf_2"/>
</dbReference>
<feature type="transmembrane region" description="Helical" evidence="2">
    <location>
        <begin position="515"/>
        <end position="534"/>
    </location>
</feature>
<protein>
    <submittedName>
        <fullName evidence="3">Glycosyltransferase</fullName>
        <ecNumber evidence="3">2.4.-.-</ecNumber>
    </submittedName>
</protein>
<keyword evidence="2" id="KW-1133">Transmembrane helix</keyword>
<feature type="transmembrane region" description="Helical" evidence="2">
    <location>
        <begin position="761"/>
        <end position="781"/>
    </location>
</feature>
<feature type="transmembrane region" description="Helical" evidence="2">
    <location>
        <begin position="446"/>
        <end position="479"/>
    </location>
</feature>
<feature type="transmembrane region" description="Helical" evidence="2">
    <location>
        <begin position="378"/>
        <end position="402"/>
    </location>
</feature>
<feature type="transmembrane region" description="Helical" evidence="2">
    <location>
        <begin position="698"/>
        <end position="720"/>
    </location>
</feature>
<dbReference type="PANTHER" id="PTHR43685:SF3">
    <property type="entry name" value="SLR2126 PROTEIN"/>
    <property type="match status" value="1"/>
</dbReference>
<dbReference type="InterPro" id="IPR029044">
    <property type="entry name" value="Nucleotide-diphossugar_trans"/>
</dbReference>
<feature type="transmembrane region" description="Helical" evidence="2">
    <location>
        <begin position="630"/>
        <end position="646"/>
    </location>
</feature>
<evidence type="ECO:0000256" key="2">
    <source>
        <dbReference type="SAM" id="Phobius"/>
    </source>
</evidence>
<keyword evidence="3" id="KW-0328">Glycosyltransferase</keyword>
<feature type="region of interest" description="Disordered" evidence="1">
    <location>
        <begin position="1152"/>
        <end position="1208"/>
    </location>
</feature>
<dbReference type="EMBL" id="JBHUGA010000040">
    <property type="protein sequence ID" value="MFD1847172.1"/>
    <property type="molecule type" value="Genomic_DNA"/>
</dbReference>
<keyword evidence="4" id="KW-1185">Reference proteome</keyword>
<dbReference type="Gene3D" id="3.90.550.10">
    <property type="entry name" value="Spore Coat Polysaccharide Biosynthesis Protein SpsA, Chain A"/>
    <property type="match status" value="1"/>
</dbReference>
<sequence>MLQHPRVTAVVVTHNGSAFLPATLAALRAQRHQPNFVVGVDAGSTDDSASILQLELPIGSPVVGSAARAGFGAAIRVGLSEVPARSTADDTHEWIWLLHDDSAPEPNALDELLLAVERAPSVTVAGSKQVEWDNRRKIIDVGLSISRWAERLTLIDVDELDQGQYDSRSDVFAVNSAGVLVRRDVWEELGGFDPALPGTGDDVDFCWRNRLAGHRVVVVPTAVMRHADPRQHPTAAQRAARKAEVYLRLKHATLWKIPFLAVGAVIGGFGRLLMGLLAKDPGYGFSQLFASIAAVLRPVDLFRSRRRAALTKKRPRSVVRALRTSRREVWSHRRSVIEAFSAEGHLSEQAIADEQSTYIPSGDAAEDFSSLVAPSRTWVGVGAVAASVVLTAVSVVTLYRFIGAPALAGGALLPVSTSMVDIWHNASTWWITLGSGMSGHGDPFGYVLWLLAALGLGNGNAVLVTLMLLALPLAGLSAWFATGALTWSRGLRFWAAFFWAAAPTLQVALGSGRLGALIAHVLLPLAGLALLRAVGAARAPRPGAHPQPGDATHASAVPSLPAHDDDAYARPRSVEMMLKPGINGVPSWTAAAAAGLLLAVITAGAPSLLPLLVAGVLGTMLLLRRRAKTLWWSLLPPLALFVPFIASTTNQLRAVLGDPGVPVPFVVAELWQQLLGHPVAFEPLAPLAALPFLPDGPWALVAALLVGGPAILLAVAALFLPGRGTPMVLGLWLLGLAAMLLTTVLSFVAVSVGSSALVTPFTGPLVSVLLLAIAAAAVIGADKAISAHQLRTARRARADSTAPRRRTGPALVAAAVVFALGPAASLALWSLPSPADSVAAATTAPAADASGTELAGTRFGADILVAPSTERTLPATAADRGNSAERTKSLVLNVDGSNNVSAALMRSGGTTLDQLSQIYSARGLYGPLGSASLREDDEATAAIRSTVAVIVAGSGYDPREELSQLGVGFVVLQQSDSAAEVLAGQIDSVPGLVAVGNTTSGWLWRVVPPSGEENAAVPETSAVEGSTTGARARIVEADGTTSVVVDSGSATVTSVIPAGSADRTLVLTERADAGWQATLDGQPLDTVESGWSQAFAVPADGGRLEVSYETPWEPWAAIGSALVIGLTVLLAIPMPSRPRFVRAYPGRRGQPVALVQSPADGSDAETAGSVPPVGGGSPHYGESPSLDETRQPGETPDEESILSGRGRS</sequence>
<dbReference type="Pfam" id="PF13641">
    <property type="entry name" value="Glyco_tranf_2_3"/>
    <property type="match status" value="1"/>
</dbReference>
<evidence type="ECO:0000313" key="3">
    <source>
        <dbReference type="EMBL" id="MFD1847172.1"/>
    </source>
</evidence>
<evidence type="ECO:0000256" key="1">
    <source>
        <dbReference type="SAM" id="MobiDB-lite"/>
    </source>
</evidence>